<evidence type="ECO:0000313" key="3">
    <source>
        <dbReference type="Proteomes" id="UP000054248"/>
    </source>
</evidence>
<dbReference type="EMBL" id="KN823052">
    <property type="protein sequence ID" value="KIO24882.1"/>
    <property type="molecule type" value="Genomic_DNA"/>
</dbReference>
<dbReference type="STRING" id="1051891.A0A0C3LU41"/>
<evidence type="ECO:0000313" key="2">
    <source>
        <dbReference type="EMBL" id="KIO24882.1"/>
    </source>
</evidence>
<protein>
    <recommendedName>
        <fullName evidence="4">Polysaccharide lyase family 1 protein</fullName>
    </recommendedName>
</protein>
<dbReference type="InterPro" id="IPR012334">
    <property type="entry name" value="Pectin_lyas_fold"/>
</dbReference>
<name>A0A0C3LU41_9AGAM</name>
<accession>A0A0C3LU41</accession>
<dbReference type="AlphaFoldDB" id="A0A0C3LU41"/>
<evidence type="ECO:0008006" key="4">
    <source>
        <dbReference type="Google" id="ProtNLM"/>
    </source>
</evidence>
<evidence type="ECO:0000256" key="1">
    <source>
        <dbReference type="SAM" id="SignalP"/>
    </source>
</evidence>
<feature type="signal peptide" evidence="1">
    <location>
        <begin position="1"/>
        <end position="20"/>
    </location>
</feature>
<dbReference type="InterPro" id="IPR011050">
    <property type="entry name" value="Pectin_lyase_fold/virulence"/>
</dbReference>
<organism evidence="2 3">
    <name type="scientific">Tulasnella calospora MUT 4182</name>
    <dbReference type="NCBI Taxonomy" id="1051891"/>
    <lineage>
        <taxon>Eukaryota</taxon>
        <taxon>Fungi</taxon>
        <taxon>Dikarya</taxon>
        <taxon>Basidiomycota</taxon>
        <taxon>Agaricomycotina</taxon>
        <taxon>Agaricomycetes</taxon>
        <taxon>Cantharellales</taxon>
        <taxon>Tulasnellaceae</taxon>
        <taxon>Tulasnella</taxon>
    </lineage>
</organism>
<dbReference type="Proteomes" id="UP000054248">
    <property type="component" value="Unassembled WGS sequence"/>
</dbReference>
<proteinExistence type="predicted"/>
<reference evidence="2 3" key="1">
    <citation type="submission" date="2014-04" db="EMBL/GenBank/DDBJ databases">
        <authorList>
            <consortium name="DOE Joint Genome Institute"/>
            <person name="Kuo A."/>
            <person name="Girlanda M."/>
            <person name="Perotto S."/>
            <person name="Kohler A."/>
            <person name="Nagy L.G."/>
            <person name="Floudas D."/>
            <person name="Copeland A."/>
            <person name="Barry K.W."/>
            <person name="Cichocki N."/>
            <person name="Veneault-Fourrey C."/>
            <person name="LaButti K."/>
            <person name="Lindquist E.A."/>
            <person name="Lipzen A."/>
            <person name="Lundell T."/>
            <person name="Morin E."/>
            <person name="Murat C."/>
            <person name="Sun H."/>
            <person name="Tunlid A."/>
            <person name="Henrissat B."/>
            <person name="Grigoriev I.V."/>
            <person name="Hibbett D.S."/>
            <person name="Martin F."/>
            <person name="Nordberg H.P."/>
            <person name="Cantor M.N."/>
            <person name="Hua S.X."/>
        </authorList>
    </citation>
    <scope>NUCLEOTIDE SEQUENCE [LARGE SCALE GENOMIC DNA]</scope>
    <source>
        <strain evidence="2 3">MUT 4182</strain>
    </source>
</reference>
<keyword evidence="3" id="KW-1185">Reference proteome</keyword>
<reference evidence="3" key="2">
    <citation type="submission" date="2015-01" db="EMBL/GenBank/DDBJ databases">
        <title>Evolutionary Origins and Diversification of the Mycorrhizal Mutualists.</title>
        <authorList>
            <consortium name="DOE Joint Genome Institute"/>
            <consortium name="Mycorrhizal Genomics Consortium"/>
            <person name="Kohler A."/>
            <person name="Kuo A."/>
            <person name="Nagy L.G."/>
            <person name="Floudas D."/>
            <person name="Copeland A."/>
            <person name="Barry K.W."/>
            <person name="Cichocki N."/>
            <person name="Veneault-Fourrey C."/>
            <person name="LaButti K."/>
            <person name="Lindquist E.A."/>
            <person name="Lipzen A."/>
            <person name="Lundell T."/>
            <person name="Morin E."/>
            <person name="Murat C."/>
            <person name="Riley R."/>
            <person name="Ohm R."/>
            <person name="Sun H."/>
            <person name="Tunlid A."/>
            <person name="Henrissat B."/>
            <person name="Grigoriev I.V."/>
            <person name="Hibbett D.S."/>
            <person name="Martin F."/>
        </authorList>
    </citation>
    <scope>NUCLEOTIDE SEQUENCE [LARGE SCALE GENOMIC DNA]</scope>
    <source>
        <strain evidence="3">MUT 4182</strain>
    </source>
</reference>
<gene>
    <name evidence="2" type="ORF">M407DRAFT_25742</name>
</gene>
<keyword evidence="1" id="KW-0732">Signal</keyword>
<dbReference type="Gene3D" id="2.160.20.10">
    <property type="entry name" value="Single-stranded right-handed beta-helix, Pectin lyase-like"/>
    <property type="match status" value="1"/>
</dbReference>
<dbReference type="OrthoDB" id="1637350at2759"/>
<dbReference type="HOGENOM" id="CLU_1611809_0_0_1"/>
<sequence>MKSIALTSLILALFGARTAAIGSPVGFATGTTGGAGGVTVTPTTQAELITYLSDNTARTIILTKIFDFTSYYGTTSGQACKPWSCSPNPQMLLSTSVGGCENYTKYNVTYNTAGASKNLVVASNKTILGQGSNAGIKGIGLRMNGVTNIIIQSKKRSFIFTREGY</sequence>
<feature type="chain" id="PRO_5002166779" description="Polysaccharide lyase family 1 protein" evidence="1">
    <location>
        <begin position="21"/>
        <end position="165"/>
    </location>
</feature>
<dbReference type="SUPFAM" id="SSF51126">
    <property type="entry name" value="Pectin lyase-like"/>
    <property type="match status" value="1"/>
</dbReference>